<feature type="region of interest" description="Disordered" evidence="6">
    <location>
        <begin position="1088"/>
        <end position="1157"/>
    </location>
</feature>
<keyword evidence="5" id="KW-0863">Zinc-finger</keyword>
<feature type="region of interest" description="Disordered" evidence="6">
    <location>
        <begin position="1294"/>
        <end position="1376"/>
    </location>
</feature>
<protein>
    <recommendedName>
        <fullName evidence="12">ARID domain-containing protein</fullName>
    </recommendedName>
</protein>
<dbReference type="PROSITE" id="PS00028">
    <property type="entry name" value="ZINC_FINGER_C2H2_1"/>
    <property type="match status" value="1"/>
</dbReference>
<dbReference type="InterPro" id="IPR001606">
    <property type="entry name" value="ARID_dom"/>
</dbReference>
<dbReference type="InterPro" id="IPR011989">
    <property type="entry name" value="ARM-like"/>
</dbReference>
<evidence type="ECO:0000259" key="7">
    <source>
        <dbReference type="PROSITE" id="PS50157"/>
    </source>
</evidence>
<dbReference type="PROSITE" id="PS50157">
    <property type="entry name" value="ZINC_FINGER_C2H2_2"/>
    <property type="match status" value="1"/>
</dbReference>
<dbReference type="Proteomes" id="UP001519460">
    <property type="component" value="Unassembled WGS sequence"/>
</dbReference>
<evidence type="ECO:0000256" key="5">
    <source>
        <dbReference type="PROSITE-ProRule" id="PRU00042"/>
    </source>
</evidence>
<evidence type="ECO:0000256" key="4">
    <source>
        <dbReference type="ARBA" id="ARBA00023242"/>
    </source>
</evidence>
<dbReference type="SUPFAM" id="SSF48371">
    <property type="entry name" value="ARM repeat"/>
    <property type="match status" value="1"/>
</dbReference>
<evidence type="ECO:0000259" key="9">
    <source>
        <dbReference type="PROSITE" id="PS51526"/>
    </source>
</evidence>
<keyword evidence="4" id="KW-0539">Nucleus</keyword>
<feature type="region of interest" description="Disordered" evidence="6">
    <location>
        <begin position="899"/>
        <end position="949"/>
    </location>
</feature>
<dbReference type="GO" id="GO:0006325">
    <property type="term" value="P:chromatin organization"/>
    <property type="evidence" value="ECO:0007669"/>
    <property type="project" value="UniProtKB-KW"/>
</dbReference>
<organism evidence="10 11">
    <name type="scientific">Batillaria attramentaria</name>
    <dbReference type="NCBI Taxonomy" id="370345"/>
    <lineage>
        <taxon>Eukaryota</taxon>
        <taxon>Metazoa</taxon>
        <taxon>Spiralia</taxon>
        <taxon>Lophotrochozoa</taxon>
        <taxon>Mollusca</taxon>
        <taxon>Gastropoda</taxon>
        <taxon>Caenogastropoda</taxon>
        <taxon>Sorbeoconcha</taxon>
        <taxon>Cerithioidea</taxon>
        <taxon>Batillariidae</taxon>
        <taxon>Batillaria</taxon>
    </lineage>
</organism>
<dbReference type="InterPro" id="IPR036431">
    <property type="entry name" value="ARID_dom_sf"/>
</dbReference>
<feature type="domain" description="RFX-type winged-helix" evidence="9">
    <location>
        <begin position="597"/>
        <end position="674"/>
    </location>
</feature>
<dbReference type="SMART" id="SM00501">
    <property type="entry name" value="BRIGHT"/>
    <property type="match status" value="1"/>
</dbReference>
<feature type="region of interest" description="Disordered" evidence="6">
    <location>
        <begin position="1742"/>
        <end position="1767"/>
    </location>
</feature>
<dbReference type="Gene3D" id="1.10.10.10">
    <property type="entry name" value="Winged helix-like DNA-binding domain superfamily/Winged helix DNA-binding domain"/>
    <property type="match status" value="1"/>
</dbReference>
<dbReference type="Pfam" id="PF01388">
    <property type="entry name" value="ARID"/>
    <property type="match status" value="1"/>
</dbReference>
<dbReference type="Pfam" id="PF02257">
    <property type="entry name" value="RFX_DNA_binding"/>
    <property type="match status" value="1"/>
</dbReference>
<feature type="compositionally biased region" description="Low complexity" evidence="6">
    <location>
        <begin position="1579"/>
        <end position="1591"/>
    </location>
</feature>
<feature type="region of interest" description="Disordered" evidence="6">
    <location>
        <begin position="755"/>
        <end position="826"/>
    </location>
</feature>
<dbReference type="InterPro" id="IPR016024">
    <property type="entry name" value="ARM-type_fold"/>
</dbReference>
<feature type="region of interest" description="Disordered" evidence="6">
    <location>
        <begin position="1608"/>
        <end position="1663"/>
    </location>
</feature>
<feature type="compositionally biased region" description="Low complexity" evidence="6">
    <location>
        <begin position="755"/>
        <end position="778"/>
    </location>
</feature>
<dbReference type="SUPFAM" id="SSF46774">
    <property type="entry name" value="ARID-like"/>
    <property type="match status" value="2"/>
</dbReference>
<dbReference type="PANTHER" id="PTHR22970:SF14">
    <property type="entry name" value="AT-RICH INTERACTIVE DOMAIN-CONTAINING PROTEIN 2"/>
    <property type="match status" value="1"/>
</dbReference>
<feature type="compositionally biased region" description="Polar residues" evidence="6">
    <location>
        <begin position="1294"/>
        <end position="1306"/>
    </location>
</feature>
<feature type="region of interest" description="Disordered" evidence="6">
    <location>
        <begin position="1525"/>
        <end position="1547"/>
    </location>
</feature>
<feature type="region of interest" description="Disordered" evidence="6">
    <location>
        <begin position="1433"/>
        <end position="1461"/>
    </location>
</feature>
<keyword evidence="11" id="KW-1185">Reference proteome</keyword>
<evidence type="ECO:0000256" key="6">
    <source>
        <dbReference type="SAM" id="MobiDB-lite"/>
    </source>
</evidence>
<evidence type="ECO:0000256" key="1">
    <source>
        <dbReference type="ARBA" id="ARBA00022853"/>
    </source>
</evidence>
<evidence type="ECO:0000256" key="3">
    <source>
        <dbReference type="ARBA" id="ARBA00023163"/>
    </source>
</evidence>
<evidence type="ECO:0000259" key="8">
    <source>
        <dbReference type="PROSITE" id="PS51011"/>
    </source>
</evidence>
<evidence type="ECO:0000313" key="11">
    <source>
        <dbReference type="Proteomes" id="UP001519460"/>
    </source>
</evidence>
<evidence type="ECO:0000313" key="10">
    <source>
        <dbReference type="EMBL" id="KAK7503091.1"/>
    </source>
</evidence>
<feature type="compositionally biased region" description="Pro residues" evidence="6">
    <location>
        <begin position="804"/>
        <end position="820"/>
    </location>
</feature>
<keyword evidence="5" id="KW-0862">Zinc</keyword>
<dbReference type="GO" id="GO:0008270">
    <property type="term" value="F:zinc ion binding"/>
    <property type="evidence" value="ECO:0007669"/>
    <property type="project" value="UniProtKB-KW"/>
</dbReference>
<dbReference type="PANTHER" id="PTHR22970">
    <property type="entry name" value="AT-RICH INTERACTIVE DOMAIN-CONTAINING PROTEIN 2"/>
    <property type="match status" value="1"/>
</dbReference>
<sequence>MASVLNKDPFTYAEDRQRFLQDLHRFHASRGTPFDRIPQIGGREVDLYRLYRRVIDLGGWQKSIRIGVESSTVTVAASLGLAAVPNDNFVCELSALSFLQGLAASIDFFLLPSVAFRFTLVQCSSQLNNEQLWEDIVEEFKLPLACTNGIQALKHIYFRYLNIYEKVHFLGVDPDQAEEDTEDGPARKKVCLPIESVPLTYNYAQHKIQDNVRAASHLETNLLRFSEYEKLEMALRSGLPNEVDFAVNVCLLLSNEGRHVLKLGKSRHLLPLLLANIGIFDEGPATMEDVMLHSWRTTSKRDFLRFWHETVKDEKMRESITTKDGVYRREDPLGHEVLNLGRTTGVSDAEGQRVTQLAVLIRNLSFEEINQQLLASSTLVFRFLMLCVHSSYGSLRQLALDTLGNLAPQVVLEPRESSSTQLVLNLIKKSLVQEDKFAIVRALEILSKLCQLEKNESILNECLEEETYSRMVQLLTVHDIQLIVHTLEALYQLSELGDTTTSMISNVRNAVDLLVNLITVEAQSYGPNSLIGIKVVEYVPPPELMNATAAPSSGVHHSHVIQSVAPSHPYNYPAQHSPAASHQTSAEQQKADVEATASNWLQGTFEIKKGCCVTLSDLFADYQQFCRKFSVPDTLTSSDFLPIVKSAFPQADSANVEKADGEKDIVIKGLSKRAIPRPFAIHAGSDKVSKPCSVNSPRGPPPPAGTANWSQLGINTSMTSPYALVAPSQPIHTPTLRKRLMEPPRMALHQQLVPPTGTTAVGAPPTSVRPVIVSSSRPLQPVTPKPPDAGGGKSSQKKRQVAAAPPPLGPGPPAGSPRPPGMVATRPMLLPNAIGQRPVSVLQQHLQVAGAPQPAASVMLPVTTDHVLIQPSSTSLADQNDTNLIKSLLAKKVCQNMVRQGGSTPSHSPPPQDGAPEPMEVSQSTQEAQQPTGQQQHAVHQPEPQQQSLVIQSQPGLQQILQQPLQQLHIQPQSQSLQIQAQSQPLQIQAQSRPLQIQAHSQPLQIQAQSQPLQIQAHSQPVQIQAQSHPLQIQAQSQQQPQQTVMQTFQIQLPLYGLPQISATGTQIAAVNSYCTTLVHNPVVQTNASTGSTHLSLPQTTSGPYRAIIPNPCPSSNLSLSSQRPLAPSPGPTGNASSTPMIKTSQGSRSGSPVEGDLAKNSVQQNVEEPGENKQAQEGLKSTLHGALTAPSLNPQTLLAAASRTVVRDSDQTNPAVSTVQNQLSMSGGAVVHNTFMVPGAISSCTSLSHPSVNASVPSSSVGSSSVSSLPSHIPAPHVASMSLTQAILASNASTVGNRPQHTGSPAQPGLASLPMDNQAGAPSSNAQHPANAGKCNGVSDSVEANGILGSPDSVSNELPPSPLTEGVKKGSKNEQYLPNGLVEDSIGSLKECSRSRDLLNNVVEKAAKVNGLVHHMENGNVKEGMEGMDVAQGEGRVPKPGEKVRTGEVDTVDGSKGKPNTVQFNGNTDGSDGVKVEHGVTAPIPHRDREQVLSKQTSMEEVSMDSADLQVSVSAGKLLVNGGKTCDGGRPLFSPDSSRDSDLSSDSFASSIADSVASDKHSSAGPHSSFLKPVTAPSSTSQLSTTSSSSDCTIITAGTVPMSEAIANKNKKKKAPPKAENAKNDKKGSSSTPKVGGKGEKQPAKSKKRKGSNASNPDNPGPAASAVPVLEYMCEWAGCKRCFDSARLVFIHVTKTHVPPAPESLCHWEGCEPLQRKRWSLITHLQDHHCSEMAQRQACHRRFQAAQAQASGGGAQSSGNPPPAPALVYPPDAALQAIKRFHIRPPFTEFSEQREGPVTKHIRLTAALILRNLARYSSHGRSLIKRWERQLSYVTMSAVESSTALSNCLWEILHDT</sequence>
<feature type="region of interest" description="Disordered" evidence="6">
    <location>
        <begin position="1559"/>
        <end position="1591"/>
    </location>
</feature>
<feature type="compositionally biased region" description="Polar residues" evidence="6">
    <location>
        <begin position="1088"/>
        <end position="1103"/>
    </location>
</feature>
<evidence type="ECO:0000256" key="2">
    <source>
        <dbReference type="ARBA" id="ARBA00023015"/>
    </source>
</evidence>
<dbReference type="EMBL" id="JACVVK020000022">
    <property type="protein sequence ID" value="KAK7503091.1"/>
    <property type="molecule type" value="Genomic_DNA"/>
</dbReference>
<dbReference type="PROSITE" id="PS51526">
    <property type="entry name" value="RFX_DBD"/>
    <property type="match status" value="1"/>
</dbReference>
<keyword evidence="2" id="KW-0805">Transcription regulation</keyword>
<feature type="region of interest" description="Disordered" evidence="6">
    <location>
        <begin position="686"/>
        <end position="706"/>
    </location>
</feature>
<dbReference type="PROSITE" id="PS51011">
    <property type="entry name" value="ARID"/>
    <property type="match status" value="1"/>
</dbReference>
<dbReference type="InterPro" id="IPR052406">
    <property type="entry name" value="Chromatin_Remodeling_Comp"/>
</dbReference>
<dbReference type="SMART" id="SM01014">
    <property type="entry name" value="ARID"/>
    <property type="match status" value="1"/>
</dbReference>
<feature type="region of interest" description="Disordered" evidence="6">
    <location>
        <begin position="1251"/>
        <end position="1272"/>
    </location>
</feature>
<dbReference type="InterPro" id="IPR003150">
    <property type="entry name" value="DNA-bd_RFX"/>
</dbReference>
<dbReference type="InterPro" id="IPR036388">
    <property type="entry name" value="WH-like_DNA-bd_sf"/>
</dbReference>
<feature type="compositionally biased region" description="Basic and acidic residues" evidence="6">
    <location>
        <begin position="1437"/>
        <end position="1457"/>
    </location>
</feature>
<comment type="caution">
    <text evidence="10">The sequence shown here is derived from an EMBL/GenBank/DDBJ whole genome shotgun (WGS) entry which is preliminary data.</text>
</comment>
<reference evidence="10 11" key="1">
    <citation type="journal article" date="2023" name="Sci. Data">
        <title>Genome assembly of the Korean intertidal mud-creeper Batillaria attramentaria.</title>
        <authorList>
            <person name="Patra A.K."/>
            <person name="Ho P.T."/>
            <person name="Jun S."/>
            <person name="Lee S.J."/>
            <person name="Kim Y."/>
            <person name="Won Y.J."/>
        </authorList>
    </citation>
    <scope>NUCLEOTIDE SEQUENCE [LARGE SCALE GENOMIC DNA]</scope>
    <source>
        <strain evidence="10">Wonlab-2016</strain>
    </source>
</reference>
<dbReference type="Gene3D" id="1.10.150.60">
    <property type="entry name" value="ARID DNA-binding domain"/>
    <property type="match status" value="1"/>
</dbReference>
<keyword evidence="5" id="KW-0479">Metal-binding</keyword>
<keyword evidence="1" id="KW-0156">Chromatin regulator</keyword>
<dbReference type="Gene3D" id="1.25.10.10">
    <property type="entry name" value="Leucine-rich Repeat Variant"/>
    <property type="match status" value="1"/>
</dbReference>
<name>A0ABD0LVA6_9CAEN</name>
<proteinExistence type="predicted"/>
<gene>
    <name evidence="10" type="ORF">BaRGS_00005717</name>
</gene>
<feature type="domain" description="C2H2-type" evidence="7">
    <location>
        <begin position="1673"/>
        <end position="1703"/>
    </location>
</feature>
<feature type="domain" description="ARID" evidence="8">
    <location>
        <begin position="13"/>
        <end position="118"/>
    </location>
</feature>
<feature type="compositionally biased region" description="Low complexity" evidence="6">
    <location>
        <begin position="923"/>
        <end position="941"/>
    </location>
</feature>
<feature type="compositionally biased region" description="Polar residues" evidence="6">
    <location>
        <begin position="1132"/>
        <end position="1151"/>
    </location>
</feature>
<accession>A0ABD0LVA6</accession>
<keyword evidence="3" id="KW-0804">Transcription</keyword>
<evidence type="ECO:0008006" key="12">
    <source>
        <dbReference type="Google" id="ProtNLM"/>
    </source>
</evidence>
<dbReference type="InterPro" id="IPR013087">
    <property type="entry name" value="Znf_C2H2_type"/>
</dbReference>